<evidence type="ECO:0000256" key="1">
    <source>
        <dbReference type="SAM" id="MobiDB-lite"/>
    </source>
</evidence>
<dbReference type="GO" id="GO:0031412">
    <property type="term" value="P:gas vesicle organization"/>
    <property type="evidence" value="ECO:0007669"/>
    <property type="project" value="InterPro"/>
</dbReference>
<accession>A0A3S3AIN1</accession>
<dbReference type="OrthoDB" id="163447at2"/>
<dbReference type="Proteomes" id="UP000286208">
    <property type="component" value="Unassembled WGS sequence"/>
</dbReference>
<gene>
    <name evidence="2" type="ORF">EGT67_13510</name>
</gene>
<feature type="region of interest" description="Disordered" evidence="1">
    <location>
        <begin position="1"/>
        <end position="31"/>
    </location>
</feature>
<comment type="caution">
    <text evidence="2">The sequence shown here is derived from an EMBL/GenBank/DDBJ whole genome shotgun (WGS) entry which is preliminary data.</text>
</comment>
<name>A0A3S3AIN1_9NOCA</name>
<dbReference type="EMBL" id="RKLP01000006">
    <property type="protein sequence ID" value="RVW09157.1"/>
    <property type="molecule type" value="Genomic_DNA"/>
</dbReference>
<dbReference type="Pfam" id="PF05800">
    <property type="entry name" value="GvpO"/>
    <property type="match status" value="1"/>
</dbReference>
<dbReference type="InterPro" id="IPR008634">
    <property type="entry name" value="Gas-vesicle_GvpO"/>
</dbReference>
<reference evidence="2 3" key="1">
    <citation type="submission" date="2018-11" db="EMBL/GenBank/DDBJ databases">
        <title>Rhodococcus spongicola sp. nov. and Rhodococcus xishaensis sp. nov. from marine sponges.</title>
        <authorList>
            <person name="Li L."/>
            <person name="Lin H.W."/>
        </authorList>
    </citation>
    <scope>NUCLEOTIDE SEQUENCE [LARGE SCALE GENOMIC DNA]</scope>
    <source>
        <strain evidence="2 3">CCTCC AB2014297</strain>
    </source>
</reference>
<evidence type="ECO:0000313" key="3">
    <source>
        <dbReference type="Proteomes" id="UP000286208"/>
    </source>
</evidence>
<sequence length="106" mass="11303">MSGPRDPDEMPNDAGASPDLTAPQAAAEASRQIAELTGCPPVGAVSVAPSDEGWSVEVEVVEDRRIPSSSDVLAIYAVDMDLDGMLLSYKRIQQYTRGRSPRGAER</sequence>
<proteinExistence type="predicted"/>
<dbReference type="RefSeq" id="WP_127916579.1">
    <property type="nucleotide sequence ID" value="NZ_RKLP01000006.1"/>
</dbReference>
<evidence type="ECO:0000313" key="2">
    <source>
        <dbReference type="EMBL" id="RVW09157.1"/>
    </source>
</evidence>
<protein>
    <submittedName>
        <fullName evidence="2">Gas vesicle protein</fullName>
    </submittedName>
</protein>
<keyword evidence="3" id="KW-1185">Reference proteome</keyword>
<dbReference type="AlphaFoldDB" id="A0A3S3AIN1"/>
<organism evidence="2 3">
    <name type="scientific">Prescottella agglutinans</name>
    <dbReference type="NCBI Taxonomy" id="1644129"/>
    <lineage>
        <taxon>Bacteria</taxon>
        <taxon>Bacillati</taxon>
        <taxon>Actinomycetota</taxon>
        <taxon>Actinomycetes</taxon>
        <taxon>Mycobacteriales</taxon>
        <taxon>Nocardiaceae</taxon>
        <taxon>Prescottella</taxon>
    </lineage>
</organism>